<dbReference type="InterPro" id="IPR008475">
    <property type="entry name" value="PLipase_C_C"/>
</dbReference>
<gene>
    <name evidence="6" type="ORF">CAL22_06225</name>
</gene>
<evidence type="ECO:0000259" key="5">
    <source>
        <dbReference type="Pfam" id="PF05506"/>
    </source>
</evidence>
<evidence type="ECO:0000313" key="7">
    <source>
        <dbReference type="Proteomes" id="UP000216429"/>
    </source>
</evidence>
<dbReference type="NCBIfam" id="TIGR03396">
    <property type="entry name" value="PC_PLC"/>
    <property type="match status" value="1"/>
</dbReference>
<dbReference type="InterPro" id="IPR017850">
    <property type="entry name" value="Alkaline_phosphatase_core_sf"/>
</dbReference>
<dbReference type="Pfam" id="PF05506">
    <property type="entry name" value="PLipase_C_C"/>
    <property type="match status" value="2"/>
</dbReference>
<feature type="region of interest" description="Disordered" evidence="4">
    <location>
        <begin position="678"/>
        <end position="699"/>
    </location>
</feature>
<dbReference type="EMBL" id="NEVU01000002">
    <property type="protein sequence ID" value="OZI74094.1"/>
    <property type="molecule type" value="Genomic_DNA"/>
</dbReference>
<dbReference type="PANTHER" id="PTHR31956:SF36">
    <property type="entry name" value="NON-HEMOLYTIC PHOSPHOLIPASE C"/>
    <property type="match status" value="1"/>
</dbReference>
<accession>A0A261VIY8</accession>
<dbReference type="AlphaFoldDB" id="A0A261VIY8"/>
<evidence type="ECO:0000256" key="4">
    <source>
        <dbReference type="SAM" id="MobiDB-lite"/>
    </source>
</evidence>
<dbReference type="Proteomes" id="UP000216429">
    <property type="component" value="Unassembled WGS sequence"/>
</dbReference>
<keyword evidence="7" id="KW-1185">Reference proteome</keyword>
<feature type="domain" description="Bacterial phospholipase C C-terminal" evidence="5">
    <location>
        <begin position="597"/>
        <end position="678"/>
    </location>
</feature>
<dbReference type="GO" id="GO:0016042">
    <property type="term" value="P:lipid catabolic process"/>
    <property type="evidence" value="ECO:0007669"/>
    <property type="project" value="InterPro"/>
</dbReference>
<feature type="domain" description="Bacterial phospholipase C C-terminal" evidence="5">
    <location>
        <begin position="511"/>
        <end position="593"/>
    </location>
</feature>
<comment type="caution">
    <text evidence="6">The sequence shown here is derived from an EMBL/GenBank/DDBJ whole genome shotgun (WGS) entry which is preliminary data.</text>
</comment>
<keyword evidence="3" id="KW-0378">Hydrolase</keyword>
<dbReference type="EC" id="3.1.4.3" evidence="2"/>
<protein>
    <recommendedName>
        <fullName evidence="2">phospholipase C</fullName>
        <ecNumber evidence="2">3.1.4.3</ecNumber>
    </recommendedName>
</protein>
<evidence type="ECO:0000313" key="6">
    <source>
        <dbReference type="EMBL" id="OZI74094.1"/>
    </source>
</evidence>
<dbReference type="Pfam" id="PF04185">
    <property type="entry name" value="Phosphoesterase"/>
    <property type="match status" value="1"/>
</dbReference>
<dbReference type="InterPro" id="IPR017767">
    <property type="entry name" value="PC-PLC"/>
</dbReference>
<dbReference type="PROSITE" id="PS51318">
    <property type="entry name" value="TAT"/>
    <property type="match status" value="1"/>
</dbReference>
<reference evidence="7" key="1">
    <citation type="submission" date="2017-05" db="EMBL/GenBank/DDBJ databases">
        <title>Complete and WGS of Bordetella genogroups.</title>
        <authorList>
            <person name="Spilker T."/>
            <person name="Lipuma J."/>
        </authorList>
    </citation>
    <scope>NUCLEOTIDE SEQUENCE [LARGE SCALE GENOMIC DNA]</scope>
    <source>
        <strain evidence="7">AU6712</strain>
    </source>
</reference>
<evidence type="ECO:0000256" key="3">
    <source>
        <dbReference type="ARBA" id="ARBA00022801"/>
    </source>
</evidence>
<dbReference type="CDD" id="cd16014">
    <property type="entry name" value="PLC"/>
    <property type="match status" value="1"/>
</dbReference>
<dbReference type="OrthoDB" id="980947at2"/>
<name>A0A261VIY8_9BORD</name>
<evidence type="ECO:0000256" key="2">
    <source>
        <dbReference type="ARBA" id="ARBA00012018"/>
    </source>
</evidence>
<proteinExistence type="inferred from homology"/>
<dbReference type="Gene3D" id="3.40.720.10">
    <property type="entry name" value="Alkaline Phosphatase, subunit A"/>
    <property type="match status" value="2"/>
</dbReference>
<dbReference type="PANTHER" id="PTHR31956">
    <property type="entry name" value="NON-SPECIFIC PHOSPHOLIPASE C4-RELATED"/>
    <property type="match status" value="1"/>
</dbReference>
<dbReference type="RefSeq" id="WP_094811450.1">
    <property type="nucleotide sequence ID" value="NZ_NEVU01000002.1"/>
</dbReference>
<dbReference type="InterPro" id="IPR007312">
    <property type="entry name" value="Phosphoesterase"/>
</dbReference>
<organism evidence="6 7">
    <name type="scientific">Bordetella genomosp. 12</name>
    <dbReference type="NCBI Taxonomy" id="463035"/>
    <lineage>
        <taxon>Bacteria</taxon>
        <taxon>Pseudomonadati</taxon>
        <taxon>Pseudomonadota</taxon>
        <taxon>Betaproteobacteria</taxon>
        <taxon>Burkholderiales</taxon>
        <taxon>Alcaligenaceae</taxon>
        <taxon>Bordetella</taxon>
    </lineage>
</organism>
<dbReference type="InterPro" id="IPR006311">
    <property type="entry name" value="TAT_signal"/>
</dbReference>
<evidence type="ECO:0000256" key="1">
    <source>
        <dbReference type="ARBA" id="ARBA00009717"/>
    </source>
</evidence>
<comment type="similarity">
    <text evidence="1">Belongs to the bacterial phospholipase C family.</text>
</comment>
<dbReference type="GO" id="GO:0034480">
    <property type="term" value="F:phosphatidylcholine phospholipase C activity"/>
    <property type="evidence" value="ECO:0007669"/>
    <property type="project" value="UniProtKB-EC"/>
</dbReference>
<sequence length="699" mass="77821">MKTRRDFLRSTAKAGVAMGMLPGVIRQALAIEPQRRTGTIEDVEHIVVFMQENRSFDHYFGTLPGVRGFGDRFPIPVPDREGRRDATVWNQLNDEDGSRILRPFRLDTQRIFELMRVKGTPHTWANAQDAWDMGRMHRWPVFKHDHAMAYFAQEDLPFQFALAQAFTVCDAYHCSFTGGTNTNRLFAWTGSNDGLGLGHGPALGNTFNKLSGGDPARAYTWTTYPERLERAGISWRIYQDMHDNYSLNPTAGFKAYRDAYHGLPGSVAALRREALSTHDLASLEADVRAARLPQVSWICATKAGSEHPSPSSPAQGADYTARVLKALTANPEVWSKTVLLLMFDENDGFFDHMPPPAPPSRHAWPANAPLAGASTADTTGEYHEILTGQEADDLPRLRGATYGLGPRVPMYVISPWTRGGWVNSEVFDHTSILRFIERRFGVAETNISPWRRAVCGDLTSIFDFSATPGPAPSGLPPTADLARRAAALPQTTVALPPEHAPLARQPAGTRPSRALPYSLQIQEHVSGRGLELAFINTGQTGAVFHVYDRQHLDDAPRRYTVEAGRQLRDVWLQTQHDLWILGPNGYHWRYTGRMPVHVRLTYLPEAQMLRLSLMNQDSQPRRLRVAGNTYKDLAAQTLTLAAGEQVSLQWSVAASSRWYDVEIDSPDDPSFGRRLAGRMENGQPSVSDPAMGGPVRLRV</sequence>